<sequence>MGGVNGDGGYSDERCCGVLPLDRLPAPTLFVGPPSRNASNTSLLLSTGTQPSPSHPTSSSNTTSTPSTALPSTSNLSSPPPFPSRQRSYLDRLYPPAAETAGLGLGVGSSSSGVGGVGSKLGLSHAQGSFLGDGHGHGHGHGLLEPAAKSTGHIPSGRDAGRGVGGKQRLDSKEVTEAQWREMQNTLEEVELSATSGAHVFGTGHAEALERLRRAQVELARAWARGEGEEVGGLGEKEKGKGKGPSGKEVGESPQSKKGAEGRAGRERGGSNESEGTTPGGRSQLEEEAEADIVLARRRREANDRYFQRVNAGVLDVVAKLDEVADAMRGVEMESKEIWGDRDSIETGSVMS</sequence>
<evidence type="ECO:0000313" key="3">
    <source>
        <dbReference type="Proteomes" id="UP000800092"/>
    </source>
</evidence>
<proteinExistence type="predicted"/>
<accession>A0A6A6HCA0</accession>
<feature type="compositionally biased region" description="Low complexity" evidence="1">
    <location>
        <begin position="46"/>
        <end position="77"/>
    </location>
</feature>
<organism evidence="2 3">
    <name type="scientific">Viridothelium virens</name>
    <name type="common">Speckled blister lichen</name>
    <name type="synonym">Trypethelium virens</name>
    <dbReference type="NCBI Taxonomy" id="1048519"/>
    <lineage>
        <taxon>Eukaryota</taxon>
        <taxon>Fungi</taxon>
        <taxon>Dikarya</taxon>
        <taxon>Ascomycota</taxon>
        <taxon>Pezizomycotina</taxon>
        <taxon>Dothideomycetes</taxon>
        <taxon>Dothideomycetes incertae sedis</taxon>
        <taxon>Trypetheliales</taxon>
        <taxon>Trypetheliaceae</taxon>
        <taxon>Viridothelium</taxon>
    </lineage>
</organism>
<feature type="compositionally biased region" description="Basic and acidic residues" evidence="1">
    <location>
        <begin position="258"/>
        <end position="270"/>
    </location>
</feature>
<reference evidence="2" key="1">
    <citation type="journal article" date="2020" name="Stud. Mycol.">
        <title>101 Dothideomycetes genomes: a test case for predicting lifestyles and emergence of pathogens.</title>
        <authorList>
            <person name="Haridas S."/>
            <person name="Albert R."/>
            <person name="Binder M."/>
            <person name="Bloem J."/>
            <person name="Labutti K."/>
            <person name="Salamov A."/>
            <person name="Andreopoulos B."/>
            <person name="Baker S."/>
            <person name="Barry K."/>
            <person name="Bills G."/>
            <person name="Bluhm B."/>
            <person name="Cannon C."/>
            <person name="Castanera R."/>
            <person name="Culley D."/>
            <person name="Daum C."/>
            <person name="Ezra D."/>
            <person name="Gonzalez J."/>
            <person name="Henrissat B."/>
            <person name="Kuo A."/>
            <person name="Liang C."/>
            <person name="Lipzen A."/>
            <person name="Lutzoni F."/>
            <person name="Magnuson J."/>
            <person name="Mondo S."/>
            <person name="Nolan M."/>
            <person name="Ohm R."/>
            <person name="Pangilinan J."/>
            <person name="Park H.-J."/>
            <person name="Ramirez L."/>
            <person name="Alfaro M."/>
            <person name="Sun H."/>
            <person name="Tritt A."/>
            <person name="Yoshinaga Y."/>
            <person name="Zwiers L.-H."/>
            <person name="Turgeon B."/>
            <person name="Goodwin S."/>
            <person name="Spatafora J."/>
            <person name="Crous P."/>
            <person name="Grigoriev I."/>
        </authorList>
    </citation>
    <scope>NUCLEOTIDE SEQUENCE</scope>
    <source>
        <strain evidence="2">Tuck. ex Michener</strain>
    </source>
</reference>
<dbReference type="EMBL" id="ML991793">
    <property type="protein sequence ID" value="KAF2235103.1"/>
    <property type="molecule type" value="Genomic_DNA"/>
</dbReference>
<name>A0A6A6HCA0_VIRVR</name>
<evidence type="ECO:0000313" key="2">
    <source>
        <dbReference type="EMBL" id="KAF2235103.1"/>
    </source>
</evidence>
<dbReference type="Pfam" id="PF17242">
    <property type="entry name" value="DUF5315"/>
    <property type="match status" value="1"/>
</dbReference>
<protein>
    <submittedName>
        <fullName evidence="2">Uncharacterized protein</fullName>
    </submittedName>
</protein>
<dbReference type="AlphaFoldDB" id="A0A6A6HCA0"/>
<evidence type="ECO:0000256" key="1">
    <source>
        <dbReference type="SAM" id="MobiDB-lite"/>
    </source>
</evidence>
<keyword evidence="3" id="KW-1185">Reference proteome</keyword>
<feature type="region of interest" description="Disordered" evidence="1">
    <location>
        <begin position="230"/>
        <end position="289"/>
    </location>
</feature>
<feature type="compositionally biased region" description="Polar residues" evidence="1">
    <location>
        <begin position="36"/>
        <end position="45"/>
    </location>
</feature>
<dbReference type="Proteomes" id="UP000800092">
    <property type="component" value="Unassembled WGS sequence"/>
</dbReference>
<feature type="region of interest" description="Disordered" evidence="1">
    <location>
        <begin position="26"/>
        <end position="89"/>
    </location>
</feature>
<dbReference type="OrthoDB" id="4158841at2759"/>
<gene>
    <name evidence="2" type="ORF">EV356DRAFT_523315</name>
</gene>
<feature type="region of interest" description="Disordered" evidence="1">
    <location>
        <begin position="130"/>
        <end position="176"/>
    </location>
</feature>